<evidence type="ECO:0000256" key="7">
    <source>
        <dbReference type="SAM" id="MobiDB-lite"/>
    </source>
</evidence>
<feature type="region of interest" description="Disordered" evidence="7">
    <location>
        <begin position="249"/>
        <end position="271"/>
    </location>
</feature>
<keyword evidence="4" id="KW-0547">Nucleotide-binding</keyword>
<dbReference type="Pfam" id="PF18052">
    <property type="entry name" value="Rx_N"/>
    <property type="match status" value="1"/>
</dbReference>
<dbReference type="EMBL" id="JAVIJP010000036">
    <property type="protein sequence ID" value="KAL3628934.1"/>
    <property type="molecule type" value="Genomic_DNA"/>
</dbReference>
<dbReference type="GO" id="GO:0006952">
    <property type="term" value="P:defense response"/>
    <property type="evidence" value="ECO:0007669"/>
    <property type="project" value="UniProtKB-KW"/>
</dbReference>
<evidence type="ECO:0000256" key="3">
    <source>
        <dbReference type="ARBA" id="ARBA00022737"/>
    </source>
</evidence>
<keyword evidence="5" id="KW-0611">Plant defense</keyword>
<keyword evidence="10" id="KW-1185">Reference proteome</keyword>
<dbReference type="CDD" id="cd14798">
    <property type="entry name" value="RX-CC_like"/>
    <property type="match status" value="1"/>
</dbReference>
<evidence type="ECO:0000256" key="5">
    <source>
        <dbReference type="ARBA" id="ARBA00022821"/>
    </source>
</evidence>
<keyword evidence="6" id="KW-0067">ATP-binding</keyword>
<evidence type="ECO:0000259" key="8">
    <source>
        <dbReference type="Pfam" id="PF18052"/>
    </source>
</evidence>
<organism evidence="9 10">
    <name type="scientific">Castilleja foliolosa</name>
    <dbReference type="NCBI Taxonomy" id="1961234"/>
    <lineage>
        <taxon>Eukaryota</taxon>
        <taxon>Viridiplantae</taxon>
        <taxon>Streptophyta</taxon>
        <taxon>Embryophyta</taxon>
        <taxon>Tracheophyta</taxon>
        <taxon>Spermatophyta</taxon>
        <taxon>Magnoliopsida</taxon>
        <taxon>eudicotyledons</taxon>
        <taxon>Gunneridae</taxon>
        <taxon>Pentapetalae</taxon>
        <taxon>asterids</taxon>
        <taxon>lamiids</taxon>
        <taxon>Lamiales</taxon>
        <taxon>Orobanchaceae</taxon>
        <taxon>Pedicularideae</taxon>
        <taxon>Castillejinae</taxon>
        <taxon>Castilleja</taxon>
    </lineage>
</organism>
<name>A0ABD3CHD1_9LAMI</name>
<gene>
    <name evidence="9" type="ORF">CASFOL_027980</name>
</gene>
<feature type="compositionally biased region" description="Pro residues" evidence="7">
    <location>
        <begin position="249"/>
        <end position="260"/>
    </location>
</feature>
<dbReference type="Gene3D" id="1.20.5.4130">
    <property type="match status" value="1"/>
</dbReference>
<keyword evidence="3" id="KW-0677">Repeat</keyword>
<dbReference type="InterPro" id="IPR041118">
    <property type="entry name" value="Rx_N"/>
</dbReference>
<dbReference type="InterPro" id="IPR012340">
    <property type="entry name" value="NA-bd_OB-fold"/>
</dbReference>
<reference evidence="10" key="1">
    <citation type="journal article" date="2024" name="IScience">
        <title>Strigolactones Initiate the Formation of Haustorium-like Structures in Castilleja.</title>
        <authorList>
            <person name="Buerger M."/>
            <person name="Peterson D."/>
            <person name="Chory J."/>
        </authorList>
    </citation>
    <scope>NUCLEOTIDE SEQUENCE [LARGE SCALE GENOMIC DNA]</scope>
</reference>
<dbReference type="SUPFAM" id="SSF50249">
    <property type="entry name" value="Nucleic acid-binding proteins"/>
    <property type="match status" value="1"/>
</dbReference>
<accession>A0ABD3CHD1</accession>
<sequence>MTSSYSVSSSLYVNISDLEPGKSNSGLKEDRIHATIDFGVFKEKKMDIIEGGLYRIKTFMVAHDMTKYKSTTNRFKPRLTNQTSICPFQDPDFPSSMHRFRDLFEISNDINVDNFQLLDVIGRVVSYQKPTFVPKLSTRRMDFRIANTENRELGCSLWSEYIDPVLAIFEKEDPRPIIICIQFGKINRIYGMRDSKEFGLEVAAKLEVATRLPGEEIDGAFNVEIPDNMLIQDNGDPIDSLAQIIPARKPPTAPHLPRGPRPSNQRHQKGKNLVERLEKDLRLFKAFLEDSTQKCRKDNSLRELVVQIRNVVYGAEDVIDAFVTQAAETKSRNYFLRALKTPVPLLNIAKDVEAAGSKVRDIYNDNKHRTGLQNWCTTPVLEEYRKIASKRFRKVDLKFIEEYDVSCLRHCSTAAAAGAVKSVKMKEGDLQKVRDELQSPLHHFIFPF</sequence>
<comment type="similarity">
    <text evidence="1">Belongs to the disease resistance NB-LRR family.</text>
</comment>
<evidence type="ECO:0000313" key="9">
    <source>
        <dbReference type="EMBL" id="KAL3628934.1"/>
    </source>
</evidence>
<evidence type="ECO:0000256" key="1">
    <source>
        <dbReference type="ARBA" id="ARBA00008894"/>
    </source>
</evidence>
<feature type="domain" description="Disease resistance N-terminal" evidence="8">
    <location>
        <begin position="267"/>
        <end position="333"/>
    </location>
</feature>
<keyword evidence="2" id="KW-0433">Leucine-rich repeat</keyword>
<protein>
    <recommendedName>
        <fullName evidence="8">Disease resistance N-terminal domain-containing protein</fullName>
    </recommendedName>
</protein>
<evidence type="ECO:0000256" key="4">
    <source>
        <dbReference type="ARBA" id="ARBA00022741"/>
    </source>
</evidence>
<evidence type="ECO:0000256" key="2">
    <source>
        <dbReference type="ARBA" id="ARBA00022614"/>
    </source>
</evidence>
<dbReference type="Proteomes" id="UP001632038">
    <property type="component" value="Unassembled WGS sequence"/>
</dbReference>
<comment type="caution">
    <text evidence="9">The sequence shown here is derived from an EMBL/GenBank/DDBJ whole genome shotgun (WGS) entry which is preliminary data.</text>
</comment>
<proteinExistence type="inferred from homology"/>
<evidence type="ECO:0000313" key="10">
    <source>
        <dbReference type="Proteomes" id="UP001632038"/>
    </source>
</evidence>
<evidence type="ECO:0000256" key="6">
    <source>
        <dbReference type="ARBA" id="ARBA00022840"/>
    </source>
</evidence>
<dbReference type="AlphaFoldDB" id="A0ABD3CHD1"/>
<dbReference type="InterPro" id="IPR038005">
    <property type="entry name" value="RX-like_CC"/>
</dbReference>
<dbReference type="GO" id="GO:0005524">
    <property type="term" value="F:ATP binding"/>
    <property type="evidence" value="ECO:0007669"/>
    <property type="project" value="UniProtKB-KW"/>
</dbReference>
<dbReference type="Gene3D" id="2.40.50.140">
    <property type="entry name" value="Nucleic acid-binding proteins"/>
    <property type="match status" value="1"/>
</dbReference>